<dbReference type="SUPFAM" id="SSF52833">
    <property type="entry name" value="Thioredoxin-like"/>
    <property type="match status" value="1"/>
</dbReference>
<dbReference type="PANTHER" id="PTHR11592:SF88">
    <property type="entry name" value="GLUTATHIONE PEROXIDASE-RELATED"/>
    <property type="match status" value="1"/>
</dbReference>
<evidence type="ECO:0000313" key="9">
    <source>
        <dbReference type="Proteomes" id="UP000323011"/>
    </source>
</evidence>
<feature type="signal peptide" evidence="7">
    <location>
        <begin position="1"/>
        <end position="18"/>
    </location>
</feature>
<comment type="subcellular location">
    <subcellularLocation>
        <location evidence="1">Secreted</location>
    </subcellularLocation>
</comment>
<keyword evidence="6" id="KW-0560">Oxidoreductase</keyword>
<protein>
    <recommendedName>
        <fullName evidence="10">Glutathione peroxidase</fullName>
    </recommendedName>
</protein>
<reference evidence="8 9" key="1">
    <citation type="submission" date="2019-07" db="EMBL/GenBank/DDBJ databases">
        <title>Genomes of Cafeteria roenbergensis.</title>
        <authorList>
            <person name="Fischer M.G."/>
            <person name="Hackl T."/>
            <person name="Roman M."/>
        </authorList>
    </citation>
    <scope>NUCLEOTIDE SEQUENCE [LARGE SCALE GENOMIC DNA]</scope>
    <source>
        <strain evidence="8 9">BVI</strain>
    </source>
</reference>
<proteinExistence type="inferred from homology"/>
<evidence type="ECO:0000256" key="5">
    <source>
        <dbReference type="ARBA" id="ARBA00022729"/>
    </source>
</evidence>
<keyword evidence="4" id="KW-0575">Peroxidase</keyword>
<dbReference type="GO" id="GO:0004602">
    <property type="term" value="F:glutathione peroxidase activity"/>
    <property type="evidence" value="ECO:0007669"/>
    <property type="project" value="TreeGrafter"/>
</dbReference>
<keyword evidence="5 7" id="KW-0732">Signal</keyword>
<evidence type="ECO:0000256" key="3">
    <source>
        <dbReference type="ARBA" id="ARBA00022525"/>
    </source>
</evidence>
<evidence type="ECO:0000256" key="4">
    <source>
        <dbReference type="ARBA" id="ARBA00022559"/>
    </source>
</evidence>
<evidence type="ECO:0000256" key="7">
    <source>
        <dbReference type="SAM" id="SignalP"/>
    </source>
</evidence>
<keyword evidence="9" id="KW-1185">Reference proteome</keyword>
<feature type="chain" id="PRO_5022888670" description="Glutathione peroxidase" evidence="7">
    <location>
        <begin position="19"/>
        <end position="167"/>
    </location>
</feature>
<dbReference type="Gene3D" id="3.40.30.10">
    <property type="entry name" value="Glutaredoxin"/>
    <property type="match status" value="1"/>
</dbReference>
<evidence type="ECO:0000313" key="8">
    <source>
        <dbReference type="EMBL" id="KAA0148545.1"/>
    </source>
</evidence>
<accession>A0A5A8C6Y6</accession>
<evidence type="ECO:0000256" key="6">
    <source>
        <dbReference type="ARBA" id="ARBA00023002"/>
    </source>
</evidence>
<dbReference type="PANTHER" id="PTHR11592">
    <property type="entry name" value="GLUTATHIONE PEROXIDASE"/>
    <property type="match status" value="1"/>
</dbReference>
<dbReference type="AlphaFoldDB" id="A0A5A8C6Y6"/>
<dbReference type="PROSITE" id="PS51355">
    <property type="entry name" value="GLUTATHIONE_PEROXID_3"/>
    <property type="match status" value="1"/>
</dbReference>
<sequence>MRAVSGVLALVMAAGAAAQAVNCTVPAKPISSSTAFTLLNGTGTTLGALAGKATLFDNQEPGSNDEIMNTLKYVRPGSGFTPAFPLTQKLDVNGLSAHSFWSTARSVCPSPSGVYLLQFYPWTPVTTTDVAWNFEKVLLDVNLRPIRRYASTAAFSTIEADLKWLLG</sequence>
<dbReference type="Pfam" id="PF00255">
    <property type="entry name" value="GSHPx"/>
    <property type="match status" value="1"/>
</dbReference>
<dbReference type="Proteomes" id="UP000323011">
    <property type="component" value="Unassembled WGS sequence"/>
</dbReference>
<evidence type="ECO:0000256" key="2">
    <source>
        <dbReference type="ARBA" id="ARBA00006926"/>
    </source>
</evidence>
<evidence type="ECO:0008006" key="10">
    <source>
        <dbReference type="Google" id="ProtNLM"/>
    </source>
</evidence>
<comment type="caution">
    <text evidence="8">The sequence shown here is derived from an EMBL/GenBank/DDBJ whole genome shotgun (WGS) entry which is preliminary data.</text>
</comment>
<gene>
    <name evidence="8" type="ORF">FNF29_06603</name>
</gene>
<dbReference type="GO" id="GO:0005576">
    <property type="term" value="C:extracellular region"/>
    <property type="evidence" value="ECO:0007669"/>
    <property type="project" value="UniProtKB-SubCell"/>
</dbReference>
<keyword evidence="3" id="KW-0964">Secreted</keyword>
<organism evidence="8 9">
    <name type="scientific">Cafeteria roenbergensis</name>
    <name type="common">Marine flagellate</name>
    <dbReference type="NCBI Taxonomy" id="33653"/>
    <lineage>
        <taxon>Eukaryota</taxon>
        <taxon>Sar</taxon>
        <taxon>Stramenopiles</taxon>
        <taxon>Bigyra</taxon>
        <taxon>Opalozoa</taxon>
        <taxon>Bicosoecida</taxon>
        <taxon>Cafeteriaceae</taxon>
        <taxon>Cafeteria</taxon>
    </lineage>
</organism>
<comment type="similarity">
    <text evidence="2">Belongs to the glutathione peroxidase family.</text>
</comment>
<dbReference type="InterPro" id="IPR000889">
    <property type="entry name" value="Glutathione_peroxidase"/>
</dbReference>
<dbReference type="InterPro" id="IPR036249">
    <property type="entry name" value="Thioredoxin-like_sf"/>
</dbReference>
<evidence type="ECO:0000256" key="1">
    <source>
        <dbReference type="ARBA" id="ARBA00004613"/>
    </source>
</evidence>
<dbReference type="EMBL" id="VLTN01000052">
    <property type="protein sequence ID" value="KAA0148545.1"/>
    <property type="molecule type" value="Genomic_DNA"/>
</dbReference>
<dbReference type="GO" id="GO:0006979">
    <property type="term" value="P:response to oxidative stress"/>
    <property type="evidence" value="ECO:0007669"/>
    <property type="project" value="InterPro"/>
</dbReference>
<name>A0A5A8C6Y6_CAFRO</name>